<organism evidence="2">
    <name type="scientific">uncultured Caudovirales phage</name>
    <dbReference type="NCBI Taxonomy" id="2100421"/>
    <lineage>
        <taxon>Viruses</taxon>
        <taxon>Duplodnaviria</taxon>
        <taxon>Heunggongvirae</taxon>
        <taxon>Uroviricota</taxon>
        <taxon>Caudoviricetes</taxon>
        <taxon>Peduoviridae</taxon>
        <taxon>Maltschvirus</taxon>
        <taxon>Maltschvirus maltsch</taxon>
    </lineage>
</organism>
<evidence type="ECO:0000313" key="2">
    <source>
        <dbReference type="EMBL" id="CAB4138767.1"/>
    </source>
</evidence>
<reference evidence="2" key="1">
    <citation type="submission" date="2020-04" db="EMBL/GenBank/DDBJ databases">
        <authorList>
            <person name="Chiriac C."/>
            <person name="Salcher M."/>
            <person name="Ghai R."/>
            <person name="Kavagutti S V."/>
        </authorList>
    </citation>
    <scope>NUCLEOTIDE SEQUENCE</scope>
</reference>
<name>A0A6J5M0D8_9CAUD</name>
<dbReference type="SUPFAM" id="SSF53187">
    <property type="entry name" value="Zn-dependent exopeptidases"/>
    <property type="match status" value="1"/>
</dbReference>
<dbReference type="Gene3D" id="3.40.630.10">
    <property type="entry name" value="Zn peptidases"/>
    <property type="match status" value="1"/>
</dbReference>
<gene>
    <name evidence="2" type="ORF">UFOVP344_39</name>
</gene>
<dbReference type="Pfam" id="PF04389">
    <property type="entry name" value="Peptidase_M28"/>
    <property type="match status" value="1"/>
</dbReference>
<proteinExistence type="predicted"/>
<feature type="domain" description="Peptidase M28" evidence="1">
    <location>
        <begin position="86"/>
        <end position="202"/>
    </location>
</feature>
<dbReference type="EMBL" id="LR796349">
    <property type="protein sequence ID" value="CAB4138767.1"/>
    <property type="molecule type" value="Genomic_DNA"/>
</dbReference>
<accession>A0A6J5M0D8</accession>
<sequence>MTNYSQSHLYSAASYSYAAALGPVRSKALDADQRPAMLAGTKRLIDILSWRRPHDSQAEQQFTDEYLMPLIRHPNVTGFNVDGFGNIWVAVGPDAFEAPLLFSCHIDTVSSAGGRQAIGWSRTEQDVLQLISKKAGRSLGADDGAGLWLLLEMMDANVAGQYVFHRGEEKGRLGSLYVARNEPWRLDKVQACIAFDRRDHDNLITHQMGERGCSTSFATSLIDSLLIASNGQLLYREDDTGSYTDSYSYFDLVPECTNLSIGYDGEHGPRETLDVAHVWRLRQAIVQADLGGLSIERDPTASAISYLDETYDRFGDWRDWRQPTKTSYRDFAPTSSAADDWDELADLLALVCNYPDQVAEMLQDLGIAPWNIIEELPTGEQARALTIINQ</sequence>
<evidence type="ECO:0000259" key="1">
    <source>
        <dbReference type="Pfam" id="PF04389"/>
    </source>
</evidence>
<protein>
    <submittedName>
        <fullName evidence="2">Peptidase M28</fullName>
    </submittedName>
</protein>
<dbReference type="InterPro" id="IPR007484">
    <property type="entry name" value="Peptidase_M28"/>
</dbReference>